<dbReference type="Proteomes" id="UP000663880">
    <property type="component" value="Unassembled WGS sequence"/>
</dbReference>
<evidence type="ECO:0000256" key="1">
    <source>
        <dbReference type="ARBA" id="ARBA00001947"/>
    </source>
</evidence>
<dbReference type="SUPFAM" id="SSF54897">
    <property type="entry name" value="Protease propeptides/inhibitors"/>
    <property type="match status" value="1"/>
</dbReference>
<keyword evidence="3" id="KW-0121">Carboxypeptidase</keyword>
<dbReference type="Gene3D" id="3.30.70.340">
    <property type="entry name" value="Metallocarboxypeptidase-like"/>
    <property type="match status" value="1"/>
</dbReference>
<proteinExistence type="inferred from homology"/>
<keyword evidence="6 12" id="KW-0732">Signal</keyword>
<name>A0A821T0G4_9NEOP</name>
<keyword evidence="9" id="KW-0482">Metalloprotease</keyword>
<feature type="domain" description="Carboxypeptidase activation peptide" evidence="13">
    <location>
        <begin position="27"/>
        <end position="95"/>
    </location>
</feature>
<comment type="cofactor">
    <cofactor evidence="1">
        <name>Zn(2+)</name>
        <dbReference type="ChEBI" id="CHEBI:29105"/>
    </cofactor>
</comment>
<dbReference type="EMBL" id="CAJOBZ010000022">
    <property type="protein sequence ID" value="CAF4867462.1"/>
    <property type="molecule type" value="Genomic_DNA"/>
</dbReference>
<dbReference type="GO" id="GO:0004180">
    <property type="term" value="F:carboxypeptidase activity"/>
    <property type="evidence" value="ECO:0007669"/>
    <property type="project" value="UniProtKB-KW"/>
</dbReference>
<evidence type="ECO:0000256" key="11">
    <source>
        <dbReference type="ARBA" id="ARBA00069039"/>
    </source>
</evidence>
<keyword evidence="10" id="KW-1015">Disulfide bond</keyword>
<comment type="similarity">
    <text evidence="2">Belongs to the peptidase M14 family.</text>
</comment>
<accession>A0A821T0G4</accession>
<comment type="caution">
    <text evidence="14">The sequence shown here is derived from an EMBL/GenBank/DDBJ whole genome shotgun (WGS) entry which is preliminary data.</text>
</comment>
<keyword evidence="4" id="KW-0645">Protease</keyword>
<evidence type="ECO:0000259" key="13">
    <source>
        <dbReference type="Pfam" id="PF02244"/>
    </source>
</evidence>
<dbReference type="InterPro" id="IPR003146">
    <property type="entry name" value="M14A_act_pep"/>
</dbReference>
<keyword evidence="8" id="KW-0862">Zinc</keyword>
<dbReference type="GO" id="GO:0008237">
    <property type="term" value="F:metallopeptidase activity"/>
    <property type="evidence" value="ECO:0007669"/>
    <property type="project" value="UniProtKB-KW"/>
</dbReference>
<dbReference type="AlphaFoldDB" id="A0A821T0G4"/>
<evidence type="ECO:0000256" key="10">
    <source>
        <dbReference type="ARBA" id="ARBA00023157"/>
    </source>
</evidence>
<dbReference type="GO" id="GO:0046872">
    <property type="term" value="F:metal ion binding"/>
    <property type="evidence" value="ECO:0007669"/>
    <property type="project" value="UniProtKB-KW"/>
</dbReference>
<feature type="chain" id="PRO_5032347580" description="Zinc carboxypeptidase A 1" evidence="12">
    <location>
        <begin position="17"/>
        <end position="95"/>
    </location>
</feature>
<evidence type="ECO:0000256" key="8">
    <source>
        <dbReference type="ARBA" id="ARBA00022833"/>
    </source>
</evidence>
<dbReference type="GO" id="GO:0006508">
    <property type="term" value="P:proteolysis"/>
    <property type="evidence" value="ECO:0007669"/>
    <property type="project" value="UniProtKB-KW"/>
</dbReference>
<keyword evidence="7" id="KW-0378">Hydrolase</keyword>
<organism evidence="14 15">
    <name type="scientific">Pieris macdunnoughi</name>
    <dbReference type="NCBI Taxonomy" id="345717"/>
    <lineage>
        <taxon>Eukaryota</taxon>
        <taxon>Metazoa</taxon>
        <taxon>Ecdysozoa</taxon>
        <taxon>Arthropoda</taxon>
        <taxon>Hexapoda</taxon>
        <taxon>Insecta</taxon>
        <taxon>Pterygota</taxon>
        <taxon>Neoptera</taxon>
        <taxon>Endopterygota</taxon>
        <taxon>Lepidoptera</taxon>
        <taxon>Glossata</taxon>
        <taxon>Ditrysia</taxon>
        <taxon>Papilionoidea</taxon>
        <taxon>Pieridae</taxon>
        <taxon>Pierinae</taxon>
        <taxon>Pieris</taxon>
    </lineage>
</organism>
<dbReference type="Pfam" id="PF02244">
    <property type="entry name" value="Propep_M14"/>
    <property type="match status" value="1"/>
</dbReference>
<feature type="signal peptide" evidence="12">
    <location>
        <begin position="1"/>
        <end position="16"/>
    </location>
</feature>
<sequence>MLLKLVLIGVLPFVLAEKVRYDNYALYKLHPSAEDHVDFLRDLYEESDGLDFWIPPVRKDEYVSVVASPAKRIEFEHSLKKRSVTYEVMLQDIQQ</sequence>
<dbReference type="FunFam" id="3.30.70.340:FF:000002">
    <property type="entry name" value="Carboxypeptidase A"/>
    <property type="match status" value="1"/>
</dbReference>
<evidence type="ECO:0000256" key="6">
    <source>
        <dbReference type="ARBA" id="ARBA00022729"/>
    </source>
</evidence>
<evidence type="ECO:0000313" key="15">
    <source>
        <dbReference type="Proteomes" id="UP000663880"/>
    </source>
</evidence>
<evidence type="ECO:0000256" key="7">
    <source>
        <dbReference type="ARBA" id="ARBA00022801"/>
    </source>
</evidence>
<dbReference type="OrthoDB" id="7470083at2759"/>
<dbReference type="InterPro" id="IPR036990">
    <property type="entry name" value="M14A-like_propep"/>
</dbReference>
<protein>
    <recommendedName>
        <fullName evidence="11">Zinc carboxypeptidase A 1</fullName>
    </recommendedName>
</protein>
<evidence type="ECO:0000256" key="3">
    <source>
        <dbReference type="ARBA" id="ARBA00022645"/>
    </source>
</evidence>
<evidence type="ECO:0000313" key="14">
    <source>
        <dbReference type="EMBL" id="CAF4867462.1"/>
    </source>
</evidence>
<evidence type="ECO:0000256" key="5">
    <source>
        <dbReference type="ARBA" id="ARBA00022723"/>
    </source>
</evidence>
<evidence type="ECO:0000256" key="9">
    <source>
        <dbReference type="ARBA" id="ARBA00023049"/>
    </source>
</evidence>
<keyword evidence="5" id="KW-0479">Metal-binding</keyword>
<keyword evidence="15" id="KW-1185">Reference proteome</keyword>
<evidence type="ECO:0000256" key="12">
    <source>
        <dbReference type="SAM" id="SignalP"/>
    </source>
</evidence>
<evidence type="ECO:0000256" key="4">
    <source>
        <dbReference type="ARBA" id="ARBA00022670"/>
    </source>
</evidence>
<evidence type="ECO:0000256" key="2">
    <source>
        <dbReference type="ARBA" id="ARBA00005988"/>
    </source>
</evidence>
<reference evidence="14" key="1">
    <citation type="submission" date="2021-02" db="EMBL/GenBank/DDBJ databases">
        <authorList>
            <person name="Steward A R."/>
        </authorList>
    </citation>
    <scope>NUCLEOTIDE SEQUENCE</scope>
</reference>
<gene>
    <name evidence="14" type="ORF">PMACD_LOCUS8456</name>
</gene>